<dbReference type="Gene3D" id="1.20.1280.50">
    <property type="match status" value="1"/>
</dbReference>
<dbReference type="KEGG" id="vg:30523245"/>
<keyword evidence="3" id="KW-1185">Reference proteome</keyword>
<dbReference type="RefSeq" id="YP_009329224.1">
    <property type="nucleotide sequence ID" value="NC_032108.1"/>
</dbReference>
<gene>
    <name evidence="2" type="ORF">BQ3484_284</name>
</gene>
<accession>A0A1M7XUK0</accession>
<name>A0A1M7XUK0_9VIRU</name>
<dbReference type="InterPro" id="IPR036047">
    <property type="entry name" value="F-box-like_dom_sf"/>
</dbReference>
<evidence type="ECO:0000313" key="3">
    <source>
        <dbReference type="Proteomes" id="UP000201465"/>
    </source>
</evidence>
<reference evidence="2 3" key="1">
    <citation type="submission" date="2016-11" db="EMBL/GenBank/DDBJ databases">
        <authorList>
            <consortium name="Urmite Genomes"/>
        </authorList>
    </citation>
    <scope>NUCLEOTIDE SEQUENCE [LARGE SCALE GENOMIC DNA]</scope>
    <source>
        <strain evidence="2 3">A11</strain>
    </source>
</reference>
<proteinExistence type="predicted"/>
<dbReference type="InterPro" id="IPR001810">
    <property type="entry name" value="F-box_dom"/>
</dbReference>
<dbReference type="SMART" id="SM00256">
    <property type="entry name" value="FBOX"/>
    <property type="match status" value="1"/>
</dbReference>
<evidence type="ECO:0000313" key="2">
    <source>
        <dbReference type="EMBL" id="SHO33352.1"/>
    </source>
</evidence>
<dbReference type="PROSITE" id="PS50181">
    <property type="entry name" value="FBOX"/>
    <property type="match status" value="1"/>
</dbReference>
<evidence type="ECO:0000259" key="1">
    <source>
        <dbReference type="PROSITE" id="PS50181"/>
    </source>
</evidence>
<dbReference type="EMBL" id="LT671577">
    <property type="protein sequence ID" value="SHO33352.1"/>
    <property type="molecule type" value="Genomic_DNA"/>
</dbReference>
<dbReference type="Pfam" id="PF00646">
    <property type="entry name" value="F-box"/>
    <property type="match status" value="1"/>
</dbReference>
<dbReference type="SUPFAM" id="SSF81383">
    <property type="entry name" value="F-box domain"/>
    <property type="match status" value="1"/>
</dbReference>
<protein>
    <submittedName>
        <fullName evidence="2">F-box domain</fullName>
    </submittedName>
</protein>
<dbReference type="OrthoDB" id="41190at10239"/>
<sequence length="238" mass="27787">MSELSLEVIFAILESTEVDDLFKLSSICVQFRQTCKDKVLWKRIFNKHNLVMLKKSRSISTWISNFILSVMCKEKIDKYMQKVDKARNIGTVVMPVQMSEITDASAIHIPKVTNKDDLERFINKAKISYLNPIGTTREHKKSGLTTVYLTVSKMAGKYYMFIEEKHMLTDKTKATYGKYKLNREQLYLLFHKLAHHTLFSENQALMEREKQSTSLRTNQMEKFAFSHGYFISTLEESL</sequence>
<feature type="domain" description="F-box" evidence="1">
    <location>
        <begin position="1"/>
        <end position="44"/>
    </location>
</feature>
<dbReference type="Proteomes" id="UP000201465">
    <property type="component" value="Segment"/>
</dbReference>
<organism evidence="2 3">
    <name type="scientific">Cedratvirus A11</name>
    <dbReference type="NCBI Taxonomy" id="1903266"/>
    <lineage>
        <taxon>Viruses</taxon>
        <taxon>Pithoviruses</taxon>
        <taxon>Orthocedratvirinae</taxon>
        <taxon>Alphacedratvirus</taxon>
        <taxon>Alphacedratvirus aljazairmassiliense</taxon>
    </lineage>
</organism>
<dbReference type="GeneID" id="30523245"/>